<dbReference type="OrthoDB" id="5647725at2"/>
<protein>
    <submittedName>
        <fullName evidence="2">Hemin binding protein</fullName>
    </submittedName>
</protein>
<dbReference type="PATRIC" id="fig|1212489.4.peg.2750"/>
<evidence type="ECO:0000313" key="3">
    <source>
        <dbReference type="Proteomes" id="UP000054736"/>
    </source>
</evidence>
<name>A0A0W0SQ53_9GAMM</name>
<dbReference type="RefSeq" id="WP_058496886.1">
    <property type="nucleotide sequence ID" value="NZ_CAAAIU010000008.1"/>
</dbReference>
<keyword evidence="1" id="KW-0732">Signal</keyword>
<gene>
    <name evidence="2" type="primary">hbp_3</name>
    <name evidence="2" type="ORF">Ldro_2610</name>
</gene>
<accession>A0A0W0SQ53</accession>
<organism evidence="2 3">
    <name type="scientific">Legionella drozanskii LLAP-1</name>
    <dbReference type="NCBI Taxonomy" id="1212489"/>
    <lineage>
        <taxon>Bacteria</taxon>
        <taxon>Pseudomonadati</taxon>
        <taxon>Pseudomonadota</taxon>
        <taxon>Gammaproteobacteria</taxon>
        <taxon>Legionellales</taxon>
        <taxon>Legionellaceae</taxon>
        <taxon>Legionella</taxon>
    </lineage>
</organism>
<reference evidence="2 3" key="1">
    <citation type="submission" date="2015-11" db="EMBL/GenBank/DDBJ databases">
        <title>Genomic analysis of 38 Legionella species identifies large and diverse effector repertoires.</title>
        <authorList>
            <person name="Burstein D."/>
            <person name="Amaro F."/>
            <person name="Zusman T."/>
            <person name="Lifshitz Z."/>
            <person name="Cohen O."/>
            <person name="Gilbert J.A."/>
            <person name="Pupko T."/>
            <person name="Shuman H.A."/>
            <person name="Segal G."/>
        </authorList>
    </citation>
    <scope>NUCLEOTIDE SEQUENCE [LARGE SCALE GENOMIC DNA]</scope>
    <source>
        <strain evidence="2 3">ATCC 700990</strain>
    </source>
</reference>
<dbReference type="InterPro" id="IPR032540">
    <property type="entry name" value="DUF4949"/>
</dbReference>
<feature type="chain" id="PRO_5006912224" evidence="1">
    <location>
        <begin position="21"/>
        <end position="137"/>
    </location>
</feature>
<dbReference type="Proteomes" id="UP000054736">
    <property type="component" value="Unassembled WGS sequence"/>
</dbReference>
<evidence type="ECO:0000313" key="2">
    <source>
        <dbReference type="EMBL" id="KTC85438.1"/>
    </source>
</evidence>
<keyword evidence="3" id="KW-1185">Reference proteome</keyword>
<comment type="caution">
    <text evidence="2">The sequence shown here is derived from an EMBL/GenBank/DDBJ whole genome shotgun (WGS) entry which is preliminary data.</text>
</comment>
<feature type="signal peptide" evidence="1">
    <location>
        <begin position="1"/>
        <end position="20"/>
    </location>
</feature>
<evidence type="ECO:0000256" key="1">
    <source>
        <dbReference type="SAM" id="SignalP"/>
    </source>
</evidence>
<dbReference type="Pfam" id="PF16307">
    <property type="entry name" value="DUF4949"/>
    <property type="match status" value="1"/>
</dbReference>
<proteinExistence type="predicted"/>
<sequence>MTAKIISAALLFSLSQISFSAPEKPNNCPTVAALQGVGINFMHKDGDIWYGSVASVNFDTNETWSLVIGEFKAKHEKDAQAKANEALSSLTLTQGPLPFNMNGKDSWVCLYKDQSGHLASAVTPSMDVASLAKQIRF</sequence>
<dbReference type="AlphaFoldDB" id="A0A0W0SQ53"/>
<dbReference type="EMBL" id="LNXY01000028">
    <property type="protein sequence ID" value="KTC85438.1"/>
    <property type="molecule type" value="Genomic_DNA"/>
</dbReference>